<organism evidence="8 9">
    <name type="scientific">Legionella waltersii</name>
    <dbReference type="NCBI Taxonomy" id="66969"/>
    <lineage>
        <taxon>Bacteria</taxon>
        <taxon>Pseudomonadati</taxon>
        <taxon>Pseudomonadota</taxon>
        <taxon>Gammaproteobacteria</taxon>
        <taxon>Legionellales</taxon>
        <taxon>Legionellaceae</taxon>
        <taxon>Legionella</taxon>
    </lineage>
</organism>
<dbReference type="InterPro" id="IPR047653">
    <property type="entry name" value="Tn3-like_transpos"/>
</dbReference>
<feature type="domain" description="DUF4158" evidence="7">
    <location>
        <begin position="2"/>
        <end position="167"/>
    </location>
</feature>
<dbReference type="GO" id="GO:0006313">
    <property type="term" value="P:DNA transposition"/>
    <property type="evidence" value="ECO:0007669"/>
    <property type="project" value="InterPro"/>
</dbReference>
<keyword evidence="2" id="KW-0815">Transposition</keyword>
<dbReference type="InterPro" id="IPR025296">
    <property type="entry name" value="DUF4158"/>
</dbReference>
<evidence type="ECO:0000259" key="6">
    <source>
        <dbReference type="Pfam" id="PF01526"/>
    </source>
</evidence>
<dbReference type="Proteomes" id="UP000054729">
    <property type="component" value="Unassembled WGS sequence"/>
</dbReference>
<proteinExistence type="inferred from homology"/>
<evidence type="ECO:0000256" key="2">
    <source>
        <dbReference type="ARBA" id="ARBA00022578"/>
    </source>
</evidence>
<reference evidence="8 9" key="1">
    <citation type="submission" date="2015-11" db="EMBL/GenBank/DDBJ databases">
        <title>Genomic analysis of 38 Legionella species identifies large and diverse effector repertoires.</title>
        <authorList>
            <person name="Burstein D."/>
            <person name="Amaro F."/>
            <person name="Zusman T."/>
            <person name="Lifshitz Z."/>
            <person name="Cohen O."/>
            <person name="Gilbert J.A."/>
            <person name="Pupko T."/>
            <person name="Shuman H.A."/>
            <person name="Segal G."/>
        </authorList>
    </citation>
    <scope>NUCLEOTIDE SEQUENCE [LARGE SCALE GENOMIC DNA]</scope>
    <source>
        <strain evidence="8 9">ATCC 51914</strain>
    </source>
</reference>
<evidence type="ECO:0000256" key="4">
    <source>
        <dbReference type="ARBA" id="ARBA00023172"/>
    </source>
</evidence>
<dbReference type="GO" id="GO:0004803">
    <property type="term" value="F:transposase activity"/>
    <property type="evidence" value="ECO:0007669"/>
    <property type="project" value="InterPro"/>
</dbReference>
<sequence length="1000" mass="116055">MTAIHETAYPRLKPNPDDQELKQNFLPSKAELELLNKSTSEKSPHSRLGFMLSLKCYQCLGYHISINTIPKPIIEYIANCIEIKVDKAKLQNYMQLKQRKRHKTVIRKFLSINECKQQRKSIMKSAGLKSAAIKENLADIINDMLEELIKNNFEIPAFSTLLRLARAARTIVSSVLYQKVSDQLTDETKQFFDQLLLSTSPVHEFSSGWEYLKQEMKKPSVANIREFTDYLDQLRKWRDETPIDLSDIPEHRLDQYVAEAMALDIADMRRIKEAKRYALSAMLLYHQYAKSLDSIVTVLARWLRKIKNDAAEALQEIRNSNQKITDQLIGSLKQVLVASKQTAQTPEEKLVLIEQSLPNDIDASIEACEQYLAYADDNDLPLMLKYYQVKRHTMFRLLKQIEIKSASKDVLVEKLVEFILAHQRSHGEYVEINPEEFNNLEWLDDQWFQFITEGKTKRCTNQIRTVNKQKLELAVFRFAMDEINCADAFALNSYENDDPNKQFIPWDEFYQNLKPYTELIGKSDDPWLFVKELQVEHQQAAEKVNRNFVDNEYLNIINGEPVLKRAISKKVSQEQEKFSNLVASKMPLTDIVSVLTDVENWLGISRHLKPLSGYEPKIDDYDLRFIATSFAYGCNVGPVQAERCLKKYSRKQIAWLFNHHITELRLNKISEVIIKAYKQFELPYIWGNGESASVDGTYWDMYTNNLLAEHHIRYGKYGGIGYYHVSDQYVALFGNFIPCGVYEAIYIFDGIYESDEALRPDTIHGDTHAQNEVVFGFAYLLAITLMPRIRSFKHLNFYRPAGMNEKSYQHISDIFTSKEPNWQLIESMYYDMLRVVMSIQSGKIKASTILKKLRSNSKKNKLHQAFRELGRVVRTIFLLNYIADVDLRKKIQAATCKSEEFNDFIDWIAFGKDGVIHENNSIIQQKIIAFGRMVANAVMFYTVANTTNVLNQLSAEEVKYSKDDLSILSAYFRENINRYGVFDLSRSRQTMPLQFGINRD</sequence>
<dbReference type="OrthoDB" id="5292689at2"/>
<evidence type="ECO:0000313" key="9">
    <source>
        <dbReference type="Proteomes" id="UP000054729"/>
    </source>
</evidence>
<dbReference type="STRING" id="66969.Lwal_0896"/>
<dbReference type="InterPro" id="IPR002513">
    <property type="entry name" value="Tn3_Tnp_DDE_dom"/>
</dbReference>
<keyword evidence="9" id="KW-1185">Reference proteome</keyword>
<dbReference type="PATRIC" id="fig|66969.6.peg.972"/>
<protein>
    <submittedName>
        <fullName evidence="8">Tn3 transposase DDE domain protein</fullName>
    </submittedName>
</protein>
<feature type="region of interest" description="Disordered" evidence="5">
    <location>
        <begin position="1"/>
        <end position="20"/>
    </location>
</feature>
<evidence type="ECO:0000259" key="7">
    <source>
        <dbReference type="Pfam" id="PF13700"/>
    </source>
</evidence>
<keyword evidence="3" id="KW-0238">DNA-binding</keyword>
<evidence type="ECO:0000256" key="1">
    <source>
        <dbReference type="ARBA" id="ARBA00009402"/>
    </source>
</evidence>
<keyword evidence="4" id="KW-0233">DNA recombination</keyword>
<dbReference type="Pfam" id="PF01526">
    <property type="entry name" value="DDE_Tnp_Tn3"/>
    <property type="match status" value="1"/>
</dbReference>
<dbReference type="RefSeq" id="WP_058479708.1">
    <property type="nucleotide sequence ID" value="NZ_CAAAIQ010000009.1"/>
</dbReference>
<dbReference type="GO" id="GO:0003677">
    <property type="term" value="F:DNA binding"/>
    <property type="evidence" value="ECO:0007669"/>
    <property type="project" value="UniProtKB-KW"/>
</dbReference>
<evidence type="ECO:0000256" key="5">
    <source>
        <dbReference type="SAM" id="MobiDB-lite"/>
    </source>
</evidence>
<dbReference type="AlphaFoldDB" id="A0A0W1AMN1"/>
<name>A0A0W1AMN1_9GAMM</name>
<accession>A0A0W1AMN1</accession>
<comment type="caution">
    <text evidence="8">The sequence shown here is derived from an EMBL/GenBank/DDBJ whole genome shotgun (WGS) entry which is preliminary data.</text>
</comment>
<dbReference type="NCBIfam" id="NF033527">
    <property type="entry name" value="transpos_Tn3"/>
    <property type="match status" value="1"/>
</dbReference>
<dbReference type="EMBL" id="LNZB01000015">
    <property type="protein sequence ID" value="KTD82419.1"/>
    <property type="molecule type" value="Genomic_DNA"/>
</dbReference>
<comment type="similarity">
    <text evidence="1">Belongs to the transposase 7 family.</text>
</comment>
<evidence type="ECO:0000256" key="3">
    <source>
        <dbReference type="ARBA" id="ARBA00023125"/>
    </source>
</evidence>
<dbReference type="Pfam" id="PF13700">
    <property type="entry name" value="DUF4158"/>
    <property type="match status" value="1"/>
</dbReference>
<gene>
    <name evidence="8" type="ORF">Lwal_0896</name>
</gene>
<evidence type="ECO:0000313" key="8">
    <source>
        <dbReference type="EMBL" id="KTD82419.1"/>
    </source>
</evidence>
<feature type="domain" description="Tn3 transposase DDE" evidence="6">
    <location>
        <begin position="594"/>
        <end position="982"/>
    </location>
</feature>